<sequence length="510" mass="56715">MKLQEEVKRLREAEGLHVSDLRIPMADTRRSPIIEPTLYAPSSSGSDYEMKLSKAAISEPDSFFVSPLPEFSNKGLSTVSMDLFSLPDVVYEVDNKPHRASSGKDPICDSKYHPTACRCVQAPPAHEAPHSVMVASTPNSSRSRGSSIVDRPSASDPSIDRSPIYAAPLVHSSSSFGDDNPRYRPQRTTSRSSRPSSLSRPPSRPPTRPSSPSRRSVSSQQVQNRIPSPMDAATSPRANMTLPQPGQNKVNNPRLHDLLQDSNSATISSSLPNMTSHFPPVISRDSHSSRSRDHVDSPTRSRSRSISGHRSSLPSPPQVREAHPATVIPDPPPQTTTPPSSSYMNPGTVVSTASNAASLLEKAKKERRREEEERQREREKEQSRREREKARDKLERERDRGGRERDKAERERDIERDREKVEKEQRREEKRTRERQTSSASSSYPAISAHREQFPTNPYAGAMPVSVPYDSQRISTTSSSSRSGSGTLRDSYNVHKHTTNALPVLGTTRV</sequence>
<gene>
    <name evidence="2" type="ORF">BDZ94DRAFT_403622</name>
</gene>
<protein>
    <submittedName>
        <fullName evidence="2">Uncharacterized protein</fullName>
    </submittedName>
</protein>
<feature type="compositionally biased region" description="Basic and acidic residues" evidence="1">
    <location>
        <begin position="284"/>
        <end position="299"/>
    </location>
</feature>
<feature type="compositionally biased region" description="Low complexity" evidence="1">
    <location>
        <begin position="471"/>
        <end position="491"/>
    </location>
</feature>
<feature type="compositionally biased region" description="Polar residues" evidence="1">
    <location>
        <begin position="236"/>
        <end position="251"/>
    </location>
</feature>
<dbReference type="AlphaFoldDB" id="A0A9P5XRG5"/>
<keyword evidence="3" id="KW-1185">Reference proteome</keyword>
<reference evidence="2" key="1">
    <citation type="submission" date="2020-11" db="EMBL/GenBank/DDBJ databases">
        <authorList>
            <consortium name="DOE Joint Genome Institute"/>
            <person name="Ahrendt S."/>
            <person name="Riley R."/>
            <person name="Andreopoulos W."/>
            <person name="Labutti K."/>
            <person name="Pangilinan J."/>
            <person name="Ruiz-Duenas F.J."/>
            <person name="Barrasa J.M."/>
            <person name="Sanchez-Garcia M."/>
            <person name="Camarero S."/>
            <person name="Miyauchi S."/>
            <person name="Serrano A."/>
            <person name="Linde D."/>
            <person name="Babiker R."/>
            <person name="Drula E."/>
            <person name="Ayuso-Fernandez I."/>
            <person name="Pacheco R."/>
            <person name="Padilla G."/>
            <person name="Ferreira P."/>
            <person name="Barriuso J."/>
            <person name="Kellner H."/>
            <person name="Castanera R."/>
            <person name="Alfaro M."/>
            <person name="Ramirez L."/>
            <person name="Pisabarro A.G."/>
            <person name="Kuo A."/>
            <person name="Tritt A."/>
            <person name="Lipzen A."/>
            <person name="He G."/>
            <person name="Yan M."/>
            <person name="Ng V."/>
            <person name="Cullen D."/>
            <person name="Martin F."/>
            <person name="Rosso M.-N."/>
            <person name="Henrissat B."/>
            <person name="Hibbett D."/>
            <person name="Martinez A.T."/>
            <person name="Grigoriev I.V."/>
        </authorList>
    </citation>
    <scope>NUCLEOTIDE SEQUENCE</scope>
    <source>
        <strain evidence="2">CBS 247.69</strain>
    </source>
</reference>
<organism evidence="2 3">
    <name type="scientific">Collybia nuda</name>
    <dbReference type="NCBI Taxonomy" id="64659"/>
    <lineage>
        <taxon>Eukaryota</taxon>
        <taxon>Fungi</taxon>
        <taxon>Dikarya</taxon>
        <taxon>Basidiomycota</taxon>
        <taxon>Agaricomycotina</taxon>
        <taxon>Agaricomycetes</taxon>
        <taxon>Agaricomycetidae</taxon>
        <taxon>Agaricales</taxon>
        <taxon>Tricholomatineae</taxon>
        <taxon>Clitocybaceae</taxon>
        <taxon>Collybia</taxon>
    </lineage>
</organism>
<feature type="region of interest" description="Disordered" evidence="1">
    <location>
        <begin position="125"/>
        <end position="510"/>
    </location>
</feature>
<feature type="compositionally biased region" description="Low complexity" evidence="1">
    <location>
        <begin position="210"/>
        <end position="219"/>
    </location>
</feature>
<evidence type="ECO:0000313" key="2">
    <source>
        <dbReference type="EMBL" id="KAF9456317.1"/>
    </source>
</evidence>
<feature type="compositionally biased region" description="Polar residues" evidence="1">
    <location>
        <begin position="343"/>
        <end position="357"/>
    </location>
</feature>
<proteinExistence type="predicted"/>
<evidence type="ECO:0000256" key="1">
    <source>
        <dbReference type="SAM" id="MobiDB-lite"/>
    </source>
</evidence>
<feature type="compositionally biased region" description="Low complexity" evidence="1">
    <location>
        <begin position="438"/>
        <end position="448"/>
    </location>
</feature>
<comment type="caution">
    <text evidence="2">The sequence shown here is derived from an EMBL/GenBank/DDBJ whole genome shotgun (WGS) entry which is preliminary data.</text>
</comment>
<dbReference type="Proteomes" id="UP000807353">
    <property type="component" value="Unassembled WGS sequence"/>
</dbReference>
<accession>A0A9P5XRG5</accession>
<evidence type="ECO:0000313" key="3">
    <source>
        <dbReference type="Proteomes" id="UP000807353"/>
    </source>
</evidence>
<feature type="compositionally biased region" description="Basic and acidic residues" evidence="1">
    <location>
        <begin position="361"/>
        <end position="436"/>
    </location>
</feature>
<name>A0A9P5XRG5_9AGAR</name>
<feature type="compositionally biased region" description="Low complexity" evidence="1">
    <location>
        <begin position="186"/>
        <end position="201"/>
    </location>
</feature>
<feature type="compositionally biased region" description="Low complexity" evidence="1">
    <location>
        <begin position="304"/>
        <end position="313"/>
    </location>
</feature>
<dbReference type="EMBL" id="MU150437">
    <property type="protein sequence ID" value="KAF9456317.1"/>
    <property type="molecule type" value="Genomic_DNA"/>
</dbReference>
<feature type="compositionally biased region" description="Polar residues" evidence="1">
    <location>
        <begin position="260"/>
        <end position="276"/>
    </location>
</feature>